<dbReference type="Proteomes" id="UP000887116">
    <property type="component" value="Unassembled WGS sequence"/>
</dbReference>
<comment type="caution">
    <text evidence="1">The sequence shown here is derived from an EMBL/GenBank/DDBJ whole genome shotgun (WGS) entry which is preliminary data.</text>
</comment>
<sequence length="62" mass="7072">RQSLQLALYNEVFSAYPDGMLSLFLCIRFTIVSESSPFVRFALASIYGKVRDFPRSSNSEFV</sequence>
<gene>
    <name evidence="1" type="ORF">TNCT_126671</name>
</gene>
<name>A0A8X6GXD0_TRICU</name>
<proteinExistence type="predicted"/>
<reference evidence="1" key="1">
    <citation type="submission" date="2020-07" db="EMBL/GenBank/DDBJ databases">
        <title>Multicomponent nature underlies the extraordinary mechanical properties of spider dragline silk.</title>
        <authorList>
            <person name="Kono N."/>
            <person name="Nakamura H."/>
            <person name="Mori M."/>
            <person name="Yoshida Y."/>
            <person name="Ohtoshi R."/>
            <person name="Malay A.D."/>
            <person name="Moran D.A.P."/>
            <person name="Tomita M."/>
            <person name="Numata K."/>
            <person name="Arakawa K."/>
        </authorList>
    </citation>
    <scope>NUCLEOTIDE SEQUENCE</scope>
</reference>
<protein>
    <submittedName>
        <fullName evidence="1">Uncharacterized protein</fullName>
    </submittedName>
</protein>
<keyword evidence="2" id="KW-1185">Reference proteome</keyword>
<evidence type="ECO:0000313" key="2">
    <source>
        <dbReference type="Proteomes" id="UP000887116"/>
    </source>
</evidence>
<dbReference type="EMBL" id="BMAO01036818">
    <property type="protein sequence ID" value="GFR13231.1"/>
    <property type="molecule type" value="Genomic_DNA"/>
</dbReference>
<evidence type="ECO:0000313" key="1">
    <source>
        <dbReference type="EMBL" id="GFR13231.1"/>
    </source>
</evidence>
<feature type="non-terminal residue" evidence="1">
    <location>
        <position position="1"/>
    </location>
</feature>
<dbReference type="AlphaFoldDB" id="A0A8X6GXD0"/>
<accession>A0A8X6GXD0</accession>
<organism evidence="1 2">
    <name type="scientific">Trichonephila clavata</name>
    <name type="common">Joro spider</name>
    <name type="synonym">Nephila clavata</name>
    <dbReference type="NCBI Taxonomy" id="2740835"/>
    <lineage>
        <taxon>Eukaryota</taxon>
        <taxon>Metazoa</taxon>
        <taxon>Ecdysozoa</taxon>
        <taxon>Arthropoda</taxon>
        <taxon>Chelicerata</taxon>
        <taxon>Arachnida</taxon>
        <taxon>Araneae</taxon>
        <taxon>Araneomorphae</taxon>
        <taxon>Entelegynae</taxon>
        <taxon>Araneoidea</taxon>
        <taxon>Nephilidae</taxon>
        <taxon>Trichonephila</taxon>
    </lineage>
</organism>